<evidence type="ECO:0000313" key="3">
    <source>
        <dbReference type="Proteomes" id="UP001500751"/>
    </source>
</evidence>
<dbReference type="Gene3D" id="1.10.10.10">
    <property type="entry name" value="Winged helix-like DNA-binding domain superfamily/Winged helix DNA-binding domain"/>
    <property type="match status" value="1"/>
</dbReference>
<dbReference type="SUPFAM" id="SSF46785">
    <property type="entry name" value="Winged helix' DNA-binding domain"/>
    <property type="match status" value="2"/>
</dbReference>
<feature type="domain" description="HTH lysR-type" evidence="1">
    <location>
        <begin position="1"/>
        <end position="48"/>
    </location>
</feature>
<dbReference type="InterPro" id="IPR036390">
    <property type="entry name" value="WH_DNA-bd_sf"/>
</dbReference>
<sequence length="161" mass="17956">MRFPTLSAAGRFLAIKPETLSTQIARLEHDIGHRLLHRSAPGRPQTPTERGHALLEAIEQPNVRALMAQALGPEWKPARPKRSLVRRETAALIEQRRPARQDPWAGLGVRRPKQIGPATTRTLQALLEYPDQERYAADIGQRAGLGRGTVYPILDRLTRAG</sequence>
<evidence type="ECO:0000313" key="2">
    <source>
        <dbReference type="EMBL" id="GAA2039285.1"/>
    </source>
</evidence>
<dbReference type="RefSeq" id="WP_344667750.1">
    <property type="nucleotide sequence ID" value="NZ_BAAAQN010000028.1"/>
</dbReference>
<protein>
    <recommendedName>
        <fullName evidence="1">HTH lysR-type domain-containing protein</fullName>
    </recommendedName>
</protein>
<comment type="caution">
    <text evidence="2">The sequence shown here is derived from an EMBL/GenBank/DDBJ whole genome shotgun (WGS) entry which is preliminary data.</text>
</comment>
<name>A0ABN2UN26_9ACTN</name>
<organism evidence="2 3">
    <name type="scientific">Catenulispora yoronensis</name>
    <dbReference type="NCBI Taxonomy" id="450799"/>
    <lineage>
        <taxon>Bacteria</taxon>
        <taxon>Bacillati</taxon>
        <taxon>Actinomycetota</taxon>
        <taxon>Actinomycetes</taxon>
        <taxon>Catenulisporales</taxon>
        <taxon>Catenulisporaceae</taxon>
        <taxon>Catenulispora</taxon>
    </lineage>
</organism>
<reference evidence="2 3" key="1">
    <citation type="journal article" date="2019" name="Int. J. Syst. Evol. Microbiol.">
        <title>The Global Catalogue of Microorganisms (GCM) 10K type strain sequencing project: providing services to taxonomists for standard genome sequencing and annotation.</title>
        <authorList>
            <consortium name="The Broad Institute Genomics Platform"/>
            <consortium name="The Broad Institute Genome Sequencing Center for Infectious Disease"/>
            <person name="Wu L."/>
            <person name="Ma J."/>
        </authorList>
    </citation>
    <scope>NUCLEOTIDE SEQUENCE [LARGE SCALE GENOMIC DNA]</scope>
    <source>
        <strain evidence="2 3">JCM 16014</strain>
    </source>
</reference>
<dbReference type="EMBL" id="BAAAQN010000028">
    <property type="protein sequence ID" value="GAA2039285.1"/>
    <property type="molecule type" value="Genomic_DNA"/>
</dbReference>
<evidence type="ECO:0000259" key="1">
    <source>
        <dbReference type="PROSITE" id="PS50931"/>
    </source>
</evidence>
<dbReference type="InterPro" id="IPR000847">
    <property type="entry name" value="LysR_HTH_N"/>
</dbReference>
<dbReference type="PROSITE" id="PS50931">
    <property type="entry name" value="HTH_LYSR"/>
    <property type="match status" value="1"/>
</dbReference>
<dbReference type="Proteomes" id="UP001500751">
    <property type="component" value="Unassembled WGS sequence"/>
</dbReference>
<keyword evidence="3" id="KW-1185">Reference proteome</keyword>
<proteinExistence type="predicted"/>
<dbReference type="Pfam" id="PF00126">
    <property type="entry name" value="HTH_1"/>
    <property type="match status" value="1"/>
</dbReference>
<gene>
    <name evidence="2" type="ORF">GCM10009839_46470</name>
</gene>
<accession>A0ABN2UN26</accession>
<dbReference type="InterPro" id="IPR036388">
    <property type="entry name" value="WH-like_DNA-bd_sf"/>
</dbReference>